<protein>
    <submittedName>
        <fullName evidence="14">Histidine kinase-, DNA gyrase B-, and HSP90-like ATPase</fullName>
    </submittedName>
</protein>
<dbReference type="InterPro" id="IPR036890">
    <property type="entry name" value="HATPase_C_sf"/>
</dbReference>
<evidence type="ECO:0000256" key="1">
    <source>
        <dbReference type="ARBA" id="ARBA00004651"/>
    </source>
</evidence>
<dbReference type="GO" id="GO:0005524">
    <property type="term" value="F:ATP binding"/>
    <property type="evidence" value="ECO:0007669"/>
    <property type="project" value="UniProtKB-KW"/>
</dbReference>
<keyword evidence="6" id="KW-0547">Nucleotide-binding</keyword>
<evidence type="ECO:0000313" key="14">
    <source>
        <dbReference type="EMBL" id="SET89514.1"/>
    </source>
</evidence>
<dbReference type="RefSeq" id="WP_092366165.1">
    <property type="nucleotide sequence ID" value="NZ_CABJCG010000010.1"/>
</dbReference>
<keyword evidence="3" id="KW-0597">Phosphoprotein</keyword>
<dbReference type="InterPro" id="IPR003660">
    <property type="entry name" value="HAMP_dom"/>
</dbReference>
<dbReference type="Pfam" id="PF06580">
    <property type="entry name" value="His_kinase"/>
    <property type="match status" value="1"/>
</dbReference>
<keyword evidence="11 12" id="KW-0472">Membrane</keyword>
<name>A0A1I0I1S4_9FIRM</name>
<proteinExistence type="predicted"/>
<feature type="domain" description="HAMP" evidence="13">
    <location>
        <begin position="304"/>
        <end position="347"/>
    </location>
</feature>
<evidence type="ECO:0000256" key="2">
    <source>
        <dbReference type="ARBA" id="ARBA00022475"/>
    </source>
</evidence>
<accession>A0A1I0I1S4</accession>
<evidence type="ECO:0000256" key="7">
    <source>
        <dbReference type="ARBA" id="ARBA00022777"/>
    </source>
</evidence>
<feature type="transmembrane region" description="Helical" evidence="12">
    <location>
        <begin position="15"/>
        <end position="38"/>
    </location>
</feature>
<dbReference type="AlphaFoldDB" id="A0A1I0I1S4"/>
<feature type="transmembrane region" description="Helical" evidence="12">
    <location>
        <begin position="265"/>
        <end position="289"/>
    </location>
</feature>
<evidence type="ECO:0000256" key="6">
    <source>
        <dbReference type="ARBA" id="ARBA00022741"/>
    </source>
</evidence>
<sequence length="565" mass="64741">MKKERYFRDELRKLFIGYAIIPSVLFTLVCGLVFLAALMQGKMSGNERHNQYVAGELNRVLTAYGNELEELAAQPELFSGEMNTDRQVYIFRDFYSVSNELGYEADLFVLDADRNPVMSSRSALPEYLKVDPGVDWGIFASMETRPGATAVRLMDGWKKQDRDIALGRTILNGDETVGYLVFAINSSRFQPALDQADTQILIADRFGRIFLSNTYNFTDKSNQVIEALEGAGRYLHYDKNLYLAGCQEVYHGMFRVYSVSDIQNIVVSLGMGGALIITALALMTIWVSFSTKRVTERKTRDFYRILDVMESARDGDLERIHIDSDNEFKTIADAYNEMITSLKLQMENNRKMTELVAASQIKQLESQFNPHFLYNTLENIRYMCRIEPEIAAKMVFSLSSLLRYSLDGSREEVTLREDLDHLENYLTILKYRFNRRFSYEIDVEPQALACRIPKLVLQPMIENSVKYGFGNQETLRVELKVYIHEGRLTMICRDDGVGMTPQTLSELTALLGQKENRSRHSGLYNIHRRIEILYGRPYGVEIRSTEGHGTTLIVTLPANTEEKEC</sequence>
<dbReference type="InterPro" id="IPR003594">
    <property type="entry name" value="HATPase_dom"/>
</dbReference>
<evidence type="ECO:0000256" key="10">
    <source>
        <dbReference type="ARBA" id="ARBA00023012"/>
    </source>
</evidence>
<gene>
    <name evidence="14" type="ORF">SAMN05216313_11893</name>
</gene>
<dbReference type="InterPro" id="IPR050640">
    <property type="entry name" value="Bact_2-comp_sensor_kinase"/>
</dbReference>
<keyword evidence="8" id="KW-0067">ATP-binding</keyword>
<keyword evidence="10" id="KW-0902">Two-component regulatory system</keyword>
<evidence type="ECO:0000256" key="3">
    <source>
        <dbReference type="ARBA" id="ARBA00022553"/>
    </source>
</evidence>
<dbReference type="Proteomes" id="UP000198508">
    <property type="component" value="Unassembled WGS sequence"/>
</dbReference>
<evidence type="ECO:0000313" key="15">
    <source>
        <dbReference type="Proteomes" id="UP000198508"/>
    </source>
</evidence>
<dbReference type="Pfam" id="PF02518">
    <property type="entry name" value="HATPase_c"/>
    <property type="match status" value="1"/>
</dbReference>
<keyword evidence="2" id="KW-1003">Cell membrane</keyword>
<dbReference type="CDD" id="cd06225">
    <property type="entry name" value="HAMP"/>
    <property type="match status" value="1"/>
</dbReference>
<dbReference type="PROSITE" id="PS50885">
    <property type="entry name" value="HAMP"/>
    <property type="match status" value="1"/>
</dbReference>
<comment type="subcellular location">
    <subcellularLocation>
        <location evidence="1">Cell membrane</location>
        <topology evidence="1">Multi-pass membrane protein</topology>
    </subcellularLocation>
</comment>
<evidence type="ECO:0000256" key="11">
    <source>
        <dbReference type="ARBA" id="ARBA00023136"/>
    </source>
</evidence>
<dbReference type="GO" id="GO:0000155">
    <property type="term" value="F:phosphorelay sensor kinase activity"/>
    <property type="evidence" value="ECO:0007669"/>
    <property type="project" value="InterPro"/>
</dbReference>
<keyword evidence="7 14" id="KW-0418">Kinase</keyword>
<keyword evidence="5 12" id="KW-0812">Transmembrane</keyword>
<dbReference type="SUPFAM" id="SSF55874">
    <property type="entry name" value="ATPase domain of HSP90 chaperone/DNA topoisomerase II/histidine kinase"/>
    <property type="match status" value="1"/>
</dbReference>
<dbReference type="EMBL" id="FOIM01000018">
    <property type="protein sequence ID" value="SET89514.1"/>
    <property type="molecule type" value="Genomic_DNA"/>
</dbReference>
<dbReference type="Gene3D" id="3.30.565.10">
    <property type="entry name" value="Histidine kinase-like ATPase, C-terminal domain"/>
    <property type="match status" value="1"/>
</dbReference>
<dbReference type="Gene3D" id="6.10.340.10">
    <property type="match status" value="1"/>
</dbReference>
<organism evidence="14 15">
    <name type="scientific">Enterocloster lavalensis</name>
    <dbReference type="NCBI Taxonomy" id="460384"/>
    <lineage>
        <taxon>Bacteria</taxon>
        <taxon>Bacillati</taxon>
        <taxon>Bacillota</taxon>
        <taxon>Clostridia</taxon>
        <taxon>Lachnospirales</taxon>
        <taxon>Lachnospiraceae</taxon>
        <taxon>Enterocloster</taxon>
    </lineage>
</organism>
<keyword evidence="4" id="KW-0808">Transferase</keyword>
<evidence type="ECO:0000256" key="12">
    <source>
        <dbReference type="SAM" id="Phobius"/>
    </source>
</evidence>
<reference evidence="15" key="1">
    <citation type="submission" date="2016-10" db="EMBL/GenBank/DDBJ databases">
        <authorList>
            <person name="Varghese N."/>
            <person name="Submissions S."/>
        </authorList>
    </citation>
    <scope>NUCLEOTIDE SEQUENCE [LARGE SCALE GENOMIC DNA]</scope>
    <source>
        <strain evidence="15">NLAE-zl-G277</strain>
    </source>
</reference>
<evidence type="ECO:0000256" key="4">
    <source>
        <dbReference type="ARBA" id="ARBA00022679"/>
    </source>
</evidence>
<evidence type="ECO:0000256" key="8">
    <source>
        <dbReference type="ARBA" id="ARBA00022840"/>
    </source>
</evidence>
<evidence type="ECO:0000256" key="9">
    <source>
        <dbReference type="ARBA" id="ARBA00022989"/>
    </source>
</evidence>
<dbReference type="PANTHER" id="PTHR34220:SF11">
    <property type="entry name" value="SENSOR PROTEIN KINASE HPTS"/>
    <property type="match status" value="1"/>
</dbReference>
<dbReference type="GeneID" id="93280127"/>
<dbReference type="GO" id="GO:0005886">
    <property type="term" value="C:plasma membrane"/>
    <property type="evidence" value="ECO:0007669"/>
    <property type="project" value="UniProtKB-SubCell"/>
</dbReference>
<dbReference type="STRING" id="460384.SAMN05216313_11893"/>
<keyword evidence="9 12" id="KW-1133">Transmembrane helix</keyword>
<dbReference type="PANTHER" id="PTHR34220">
    <property type="entry name" value="SENSOR HISTIDINE KINASE YPDA"/>
    <property type="match status" value="1"/>
</dbReference>
<evidence type="ECO:0000256" key="5">
    <source>
        <dbReference type="ARBA" id="ARBA00022692"/>
    </source>
</evidence>
<keyword evidence="15" id="KW-1185">Reference proteome</keyword>
<dbReference type="InterPro" id="IPR010559">
    <property type="entry name" value="Sig_transdc_His_kin_internal"/>
</dbReference>
<evidence type="ECO:0000259" key="13">
    <source>
        <dbReference type="PROSITE" id="PS50885"/>
    </source>
</evidence>